<keyword evidence="2" id="KW-0472">Membrane</keyword>
<proteinExistence type="predicted"/>
<feature type="transmembrane region" description="Helical" evidence="2">
    <location>
        <begin position="45"/>
        <end position="66"/>
    </location>
</feature>
<gene>
    <name evidence="3" type="ORF">GCM10017584_24710</name>
</gene>
<accession>A0A9W6HAU0</accession>
<organism evidence="3 4">
    <name type="scientific">Leifsonia poae</name>
    <dbReference type="NCBI Taxonomy" id="110933"/>
    <lineage>
        <taxon>Bacteria</taxon>
        <taxon>Bacillati</taxon>
        <taxon>Actinomycetota</taxon>
        <taxon>Actinomycetes</taxon>
        <taxon>Micrococcales</taxon>
        <taxon>Microbacteriaceae</taxon>
        <taxon>Leifsonia</taxon>
    </lineage>
</organism>
<comment type="caution">
    <text evidence="3">The sequence shown here is derived from an EMBL/GenBank/DDBJ whole genome shotgun (WGS) entry which is preliminary data.</text>
</comment>
<evidence type="ECO:0000313" key="4">
    <source>
        <dbReference type="Proteomes" id="UP001142372"/>
    </source>
</evidence>
<feature type="region of interest" description="Disordered" evidence="1">
    <location>
        <begin position="1"/>
        <end position="20"/>
    </location>
</feature>
<keyword evidence="4" id="KW-1185">Reference proteome</keyword>
<reference evidence="3" key="1">
    <citation type="journal article" date="2014" name="Int. J. Syst. Evol. Microbiol.">
        <title>Complete genome sequence of Corynebacterium casei LMG S-19264T (=DSM 44701T), isolated from a smear-ripened cheese.</title>
        <authorList>
            <consortium name="US DOE Joint Genome Institute (JGI-PGF)"/>
            <person name="Walter F."/>
            <person name="Albersmeier A."/>
            <person name="Kalinowski J."/>
            <person name="Ruckert C."/>
        </authorList>
    </citation>
    <scope>NUCLEOTIDE SEQUENCE</scope>
    <source>
        <strain evidence="3">VKM Ac-1401</strain>
    </source>
</reference>
<feature type="compositionally biased region" description="Low complexity" evidence="1">
    <location>
        <begin position="8"/>
        <end position="20"/>
    </location>
</feature>
<evidence type="ECO:0000256" key="2">
    <source>
        <dbReference type="SAM" id="Phobius"/>
    </source>
</evidence>
<dbReference type="AlphaFoldDB" id="A0A9W6HAU0"/>
<dbReference type="Proteomes" id="UP001142372">
    <property type="component" value="Unassembled WGS sequence"/>
</dbReference>
<dbReference type="EMBL" id="BSEN01000012">
    <property type="protein sequence ID" value="GLJ76897.1"/>
    <property type="molecule type" value="Genomic_DNA"/>
</dbReference>
<evidence type="ECO:0000256" key="1">
    <source>
        <dbReference type="SAM" id="MobiDB-lite"/>
    </source>
</evidence>
<reference evidence="3" key="2">
    <citation type="submission" date="2023-01" db="EMBL/GenBank/DDBJ databases">
        <authorList>
            <person name="Sun Q."/>
            <person name="Evtushenko L."/>
        </authorList>
    </citation>
    <scope>NUCLEOTIDE SEQUENCE</scope>
    <source>
        <strain evidence="3">VKM Ac-1401</strain>
    </source>
</reference>
<protein>
    <submittedName>
        <fullName evidence="3">Uncharacterized protein</fullName>
    </submittedName>
</protein>
<sequence length="71" mass="7304">MSAVSSHSFQGAGSLLSGQSSFSRLSWRADGADRNGGFHLDAPTALTRAALIAGAVAALGFAWWAAGARRR</sequence>
<keyword evidence="2" id="KW-0812">Transmembrane</keyword>
<keyword evidence="2" id="KW-1133">Transmembrane helix</keyword>
<evidence type="ECO:0000313" key="3">
    <source>
        <dbReference type="EMBL" id="GLJ76897.1"/>
    </source>
</evidence>
<name>A0A9W6HAU0_9MICO</name>